<organism evidence="1 2">
    <name type="scientific">Bradyrhizobium agreste</name>
    <dbReference type="NCBI Taxonomy" id="2751811"/>
    <lineage>
        <taxon>Bacteria</taxon>
        <taxon>Pseudomonadati</taxon>
        <taxon>Pseudomonadota</taxon>
        <taxon>Alphaproteobacteria</taxon>
        <taxon>Hyphomicrobiales</taxon>
        <taxon>Nitrobacteraceae</taxon>
        <taxon>Bradyrhizobium</taxon>
    </lineage>
</organism>
<accession>A0ABS0PGP0</accession>
<dbReference type="EMBL" id="JACCHP010000001">
    <property type="protein sequence ID" value="MBH5396361.1"/>
    <property type="molecule type" value="Genomic_DNA"/>
</dbReference>
<gene>
    <name evidence="1" type="ORF">HZZ13_00820</name>
</gene>
<proteinExistence type="predicted"/>
<protein>
    <submittedName>
        <fullName evidence="1">Uncharacterized protein</fullName>
    </submittedName>
</protein>
<reference evidence="1 2" key="1">
    <citation type="submission" date="2020-07" db="EMBL/GenBank/DDBJ databases">
        <title>Bradyrhizobium diversity isolated from nodules of indigenous legumes of Western Australia.</title>
        <authorList>
            <person name="Klepa M.S."/>
        </authorList>
    </citation>
    <scope>NUCLEOTIDE SEQUENCE [LARGE SCALE GENOMIC DNA]</scope>
    <source>
        <strain evidence="1 2">CNPSo 4010</strain>
    </source>
</reference>
<dbReference type="Proteomes" id="UP000807370">
    <property type="component" value="Unassembled WGS sequence"/>
</dbReference>
<dbReference type="RefSeq" id="WP_197957795.1">
    <property type="nucleotide sequence ID" value="NZ_JACCHP010000001.1"/>
</dbReference>
<keyword evidence="2" id="KW-1185">Reference proteome</keyword>
<evidence type="ECO:0000313" key="1">
    <source>
        <dbReference type="EMBL" id="MBH5396361.1"/>
    </source>
</evidence>
<evidence type="ECO:0000313" key="2">
    <source>
        <dbReference type="Proteomes" id="UP000807370"/>
    </source>
</evidence>
<name>A0ABS0PGP0_9BRAD</name>
<sequence length="73" mass="8100">MAIQIVMDSTGDSRHFFNPDDARELAKAERRFHKLTDAGFTAAVRTGPGQVSQMRSFDPNAEETVFFPRLVGG</sequence>
<comment type="caution">
    <text evidence="1">The sequence shown here is derived from an EMBL/GenBank/DDBJ whole genome shotgun (WGS) entry which is preliminary data.</text>
</comment>